<dbReference type="Proteomes" id="UP000198981">
    <property type="component" value="Unassembled WGS sequence"/>
</dbReference>
<dbReference type="RefSeq" id="WP_207798339.1">
    <property type="nucleotide sequence ID" value="NZ_FMUH01000002.1"/>
</dbReference>
<accession>A0A1G4XRR1</accession>
<dbReference type="STRING" id="1960309.SAMN03159343_1315"/>
<evidence type="ECO:0000313" key="1">
    <source>
        <dbReference type="EMBL" id="SCX43891.1"/>
    </source>
</evidence>
<sequence>MAMTLRLSGAQTEALRAQARVERVSMQEVAKRAVDEYLDLHVRATPLDLVLDVELERYGAALGALLRWRD</sequence>
<organism evidence="1 2">
    <name type="scientific">Klenkia marina</name>
    <dbReference type="NCBI Taxonomy" id="1960309"/>
    <lineage>
        <taxon>Bacteria</taxon>
        <taxon>Bacillati</taxon>
        <taxon>Actinomycetota</taxon>
        <taxon>Actinomycetes</taxon>
        <taxon>Geodermatophilales</taxon>
        <taxon>Geodermatophilaceae</taxon>
        <taxon>Klenkia</taxon>
    </lineage>
</organism>
<evidence type="ECO:0000313" key="2">
    <source>
        <dbReference type="Proteomes" id="UP000198981"/>
    </source>
</evidence>
<protein>
    <recommendedName>
        <fullName evidence="3">Ribbon-helix-helix protein, copG family</fullName>
    </recommendedName>
</protein>
<proteinExistence type="predicted"/>
<dbReference type="EMBL" id="FMUH01000002">
    <property type="protein sequence ID" value="SCX43891.1"/>
    <property type="molecule type" value="Genomic_DNA"/>
</dbReference>
<dbReference type="AlphaFoldDB" id="A0A1G4XRR1"/>
<gene>
    <name evidence="1" type="ORF">SAMN03159343_1315</name>
</gene>
<keyword evidence="2" id="KW-1185">Reference proteome</keyword>
<evidence type="ECO:0008006" key="3">
    <source>
        <dbReference type="Google" id="ProtNLM"/>
    </source>
</evidence>
<reference evidence="2" key="1">
    <citation type="submission" date="2016-10" db="EMBL/GenBank/DDBJ databases">
        <authorList>
            <person name="Varghese N."/>
            <person name="Submissions S."/>
        </authorList>
    </citation>
    <scope>NUCLEOTIDE SEQUENCE [LARGE SCALE GENOMIC DNA]</scope>
    <source>
        <strain evidence="2">DSM 45722</strain>
    </source>
</reference>
<name>A0A1G4XRR1_9ACTN</name>